<comment type="function">
    <text evidence="4">Component of the proteasome, a multicatalytic proteinase complex which is characterized by its ability to cleave peptides with Arg, Phe, Tyr, Leu, and Glu adjacent to the leaving group at neutral or slightly basic pH. The proteasome has an ATP-dependent proteolytic activity.</text>
</comment>
<organism evidence="5 6">
    <name type="scientific">Bugula neritina</name>
    <name type="common">Brown bryozoan</name>
    <name type="synonym">Sertularia neritina</name>
    <dbReference type="NCBI Taxonomy" id="10212"/>
    <lineage>
        <taxon>Eukaryota</taxon>
        <taxon>Metazoa</taxon>
        <taxon>Spiralia</taxon>
        <taxon>Lophotrochozoa</taxon>
        <taxon>Bryozoa</taxon>
        <taxon>Gymnolaemata</taxon>
        <taxon>Cheilostomatida</taxon>
        <taxon>Flustrina</taxon>
        <taxon>Buguloidea</taxon>
        <taxon>Bugulidae</taxon>
        <taxon>Bugula</taxon>
    </lineage>
</organism>
<dbReference type="GO" id="GO:0005737">
    <property type="term" value="C:cytoplasm"/>
    <property type="evidence" value="ECO:0007669"/>
    <property type="project" value="UniProtKB-SubCell"/>
</dbReference>
<dbReference type="PROSITE" id="PS51476">
    <property type="entry name" value="PROTEASOME_BETA_2"/>
    <property type="match status" value="1"/>
</dbReference>
<dbReference type="GO" id="GO:0005839">
    <property type="term" value="C:proteasome core complex"/>
    <property type="evidence" value="ECO:0007669"/>
    <property type="project" value="InterPro"/>
</dbReference>
<dbReference type="OrthoDB" id="268479at2759"/>
<dbReference type="Gene3D" id="3.60.20.10">
    <property type="entry name" value="Glutamine Phosphoribosylpyrophosphate, subunit 1, domain 1"/>
    <property type="match status" value="1"/>
</dbReference>
<name>A0A7J7K9B7_BUGNE</name>
<dbReference type="InterPro" id="IPR001353">
    <property type="entry name" value="Proteasome_sua/b"/>
</dbReference>
<dbReference type="InterPro" id="IPR029055">
    <property type="entry name" value="Ntn_hydrolases_N"/>
</dbReference>
<proteinExistence type="inferred from homology"/>
<dbReference type="PANTHER" id="PTHR32194">
    <property type="entry name" value="METALLOPROTEASE TLDD"/>
    <property type="match status" value="1"/>
</dbReference>
<dbReference type="Pfam" id="PF00227">
    <property type="entry name" value="Proteasome"/>
    <property type="match status" value="1"/>
</dbReference>
<dbReference type="SUPFAM" id="SSF56235">
    <property type="entry name" value="N-terminal nucleophile aminohydrolases (Ntn hydrolases)"/>
    <property type="match status" value="1"/>
</dbReference>
<evidence type="ECO:0000313" key="5">
    <source>
        <dbReference type="EMBL" id="KAF6035229.1"/>
    </source>
</evidence>
<dbReference type="EMBL" id="VXIV02000911">
    <property type="protein sequence ID" value="KAF6035229.1"/>
    <property type="molecule type" value="Genomic_DNA"/>
</dbReference>
<comment type="caution">
    <text evidence="5">The sequence shown here is derived from an EMBL/GenBank/DDBJ whole genome shotgun (WGS) entry which is preliminary data.</text>
</comment>
<dbReference type="FunFam" id="3.60.20.10:FF:000033">
    <property type="entry name" value="Proteasome subunit beta"/>
    <property type="match status" value="1"/>
</dbReference>
<keyword evidence="3 4" id="KW-0539">Nucleus</keyword>
<dbReference type="PANTHER" id="PTHR32194:SF2">
    <property type="entry name" value="PROTEASOME SUBUNIT BETA TYPE-1"/>
    <property type="match status" value="1"/>
</dbReference>
<evidence type="ECO:0000256" key="3">
    <source>
        <dbReference type="ARBA" id="ARBA00023242"/>
    </source>
</evidence>
<comment type="similarity">
    <text evidence="4">Belongs to the peptidase T1B family.</text>
</comment>
<reference evidence="5" key="1">
    <citation type="submission" date="2020-06" db="EMBL/GenBank/DDBJ databases">
        <title>Draft genome of Bugula neritina, a colonial animal packing powerful symbionts and potential medicines.</title>
        <authorList>
            <person name="Rayko M."/>
        </authorList>
    </citation>
    <scope>NUCLEOTIDE SEQUENCE [LARGE SCALE GENOMIC DNA]</scope>
    <source>
        <strain evidence="5">Kwan_BN1</strain>
    </source>
</reference>
<dbReference type="InterPro" id="IPR016050">
    <property type="entry name" value="Proteasome_bsu_CS"/>
</dbReference>
<dbReference type="AlphaFoldDB" id="A0A7J7K9B7"/>
<keyword evidence="6" id="KW-1185">Reference proteome</keyword>
<keyword evidence="1 4" id="KW-0963">Cytoplasm</keyword>
<gene>
    <name evidence="5" type="ORF">EB796_006465</name>
</gene>
<keyword evidence="2 4" id="KW-0647">Proteasome</keyword>
<dbReference type="PROSITE" id="PS00854">
    <property type="entry name" value="PROTEASOME_BETA_1"/>
    <property type="match status" value="1"/>
</dbReference>
<dbReference type="CDD" id="cd03757">
    <property type="entry name" value="proteasome_beta_type_1"/>
    <property type="match status" value="1"/>
</dbReference>
<evidence type="ECO:0000256" key="2">
    <source>
        <dbReference type="ARBA" id="ARBA00022942"/>
    </source>
</evidence>
<comment type="subcellular location">
    <subcellularLocation>
        <location evidence="4">Cytoplasm</location>
    </subcellularLocation>
    <subcellularLocation>
        <location evidence="4">Nucleus</location>
    </subcellularLocation>
</comment>
<comment type="subunit">
    <text evidence="4">Component of the proteasome complex.</text>
</comment>
<dbReference type="GO" id="GO:0005634">
    <property type="term" value="C:nucleus"/>
    <property type="evidence" value="ECO:0007669"/>
    <property type="project" value="UniProtKB-SubCell"/>
</dbReference>
<sequence length="230" mass="25369">MEVERRGLEGYTNVPKEARFSPYAMHGGTCLAISGDDYALIACDTRLSEGFSILSRDTSKTFKLTDTTLLGCTGFHGDVLTLTKNIRARLTMYEQEHGKKMKTSAIAAMLSTMLYQRRFFPFYVGNIIAGLDEEGKGAVYSFDPVGSYQRHVYRAGGSGAPMLQPLLENQVGGKNQVGEVPPMSVEKAILLAKDVFISAAERDIYTGDALQIQVITKDGIKHEVFPLRRD</sequence>
<evidence type="ECO:0000256" key="4">
    <source>
        <dbReference type="RuleBase" id="RU004203"/>
    </source>
</evidence>
<protein>
    <recommendedName>
        <fullName evidence="4">Proteasome subunit beta</fullName>
    </recommendedName>
</protein>
<dbReference type="GO" id="GO:0051603">
    <property type="term" value="P:proteolysis involved in protein catabolic process"/>
    <property type="evidence" value="ECO:0007669"/>
    <property type="project" value="InterPro"/>
</dbReference>
<dbReference type="Proteomes" id="UP000593567">
    <property type="component" value="Unassembled WGS sequence"/>
</dbReference>
<accession>A0A7J7K9B7</accession>
<dbReference type="InterPro" id="IPR023333">
    <property type="entry name" value="Proteasome_suB-type"/>
</dbReference>
<evidence type="ECO:0000256" key="1">
    <source>
        <dbReference type="ARBA" id="ARBA00022490"/>
    </source>
</evidence>
<evidence type="ECO:0000313" key="6">
    <source>
        <dbReference type="Proteomes" id="UP000593567"/>
    </source>
</evidence>